<name>A0A382Q805_9ZZZZ</name>
<feature type="non-terminal residue" evidence="1">
    <location>
        <position position="1"/>
    </location>
</feature>
<sequence>VYSAFIHLLEICWNLGNFLGHPEDFLLETLNRKSSVGETILDGFFARDGVTCQHHLHSF</sequence>
<proteinExistence type="predicted"/>
<dbReference type="AlphaFoldDB" id="A0A382Q805"/>
<feature type="non-terminal residue" evidence="1">
    <location>
        <position position="59"/>
    </location>
</feature>
<organism evidence="1">
    <name type="scientific">marine metagenome</name>
    <dbReference type="NCBI Taxonomy" id="408172"/>
    <lineage>
        <taxon>unclassified sequences</taxon>
        <taxon>metagenomes</taxon>
        <taxon>ecological metagenomes</taxon>
    </lineage>
</organism>
<dbReference type="EMBL" id="UINC01112275">
    <property type="protein sequence ID" value="SVC81100.1"/>
    <property type="molecule type" value="Genomic_DNA"/>
</dbReference>
<accession>A0A382Q805</accession>
<protein>
    <submittedName>
        <fullName evidence="1">Uncharacterized protein</fullName>
    </submittedName>
</protein>
<evidence type="ECO:0000313" key="1">
    <source>
        <dbReference type="EMBL" id="SVC81100.1"/>
    </source>
</evidence>
<gene>
    <name evidence="1" type="ORF">METZ01_LOCUS333954</name>
</gene>
<reference evidence="1" key="1">
    <citation type="submission" date="2018-05" db="EMBL/GenBank/DDBJ databases">
        <authorList>
            <person name="Lanie J.A."/>
            <person name="Ng W.-L."/>
            <person name="Kazmierczak K.M."/>
            <person name="Andrzejewski T.M."/>
            <person name="Davidsen T.M."/>
            <person name="Wayne K.J."/>
            <person name="Tettelin H."/>
            <person name="Glass J.I."/>
            <person name="Rusch D."/>
            <person name="Podicherti R."/>
            <person name="Tsui H.-C.T."/>
            <person name="Winkler M.E."/>
        </authorList>
    </citation>
    <scope>NUCLEOTIDE SEQUENCE</scope>
</reference>